<dbReference type="KEGG" id="esj:SJ05684_c33370"/>
<protein>
    <submittedName>
        <fullName evidence="9">Phosphatidylglycerophosphatase B</fullName>
    </submittedName>
</protein>
<name>A0A249PHJ8_9HYPH</name>
<accession>A0A249PHJ8</accession>
<sequence>MRLPLSSTAWILLTTIVLMLALMPLDPHLAEWAQDLPEGVVDFNEAITDFGTFGWMIYGSIFLMIVAFIARRTAQGETVRQRARTVRSLSAYFLLTIGTASVLVHGLKFLIGRARPELLEDYGAYSLTPFAGEHVFESFPSGHSTAAGALFGAFAMLMPQFRPLFFVFAMTIGTSRVIVGAHYPSDVAAGLLLGLWTAVMVAFLFARQGWHFRWGANGWPVSKTAQTAAQDKPQ</sequence>
<dbReference type="AlphaFoldDB" id="A0A249PHJ8"/>
<dbReference type="SUPFAM" id="SSF48317">
    <property type="entry name" value="Acid phosphatase/Vanadium-dependent haloperoxidase"/>
    <property type="match status" value="1"/>
</dbReference>
<gene>
    <name evidence="9" type="ORF">SJ05684_c33370</name>
</gene>
<dbReference type="PANTHER" id="PTHR14969">
    <property type="entry name" value="SPHINGOSINE-1-PHOSPHATE PHOSPHOHYDROLASE"/>
    <property type="match status" value="1"/>
</dbReference>
<dbReference type="SMART" id="SM00014">
    <property type="entry name" value="acidPPc"/>
    <property type="match status" value="1"/>
</dbReference>
<keyword evidence="4" id="KW-0378">Hydrolase</keyword>
<feature type="transmembrane region" description="Helical" evidence="7">
    <location>
        <begin position="91"/>
        <end position="111"/>
    </location>
</feature>
<evidence type="ECO:0000256" key="7">
    <source>
        <dbReference type="SAM" id="Phobius"/>
    </source>
</evidence>
<dbReference type="GO" id="GO:0016787">
    <property type="term" value="F:hydrolase activity"/>
    <property type="evidence" value="ECO:0007669"/>
    <property type="project" value="UniProtKB-KW"/>
</dbReference>
<keyword evidence="3 7" id="KW-0812">Transmembrane</keyword>
<keyword evidence="2" id="KW-1003">Cell membrane</keyword>
<keyword evidence="5 7" id="KW-1133">Transmembrane helix</keyword>
<proteinExistence type="predicted"/>
<dbReference type="OrthoDB" id="9780507at2"/>
<organism evidence="9 10">
    <name type="scientific">Sinorhizobium sojae CCBAU 05684</name>
    <dbReference type="NCBI Taxonomy" id="716928"/>
    <lineage>
        <taxon>Bacteria</taxon>
        <taxon>Pseudomonadati</taxon>
        <taxon>Pseudomonadota</taxon>
        <taxon>Alphaproteobacteria</taxon>
        <taxon>Hyphomicrobiales</taxon>
        <taxon>Rhizobiaceae</taxon>
        <taxon>Sinorhizobium/Ensifer group</taxon>
        <taxon>Sinorhizobium</taxon>
    </lineage>
</organism>
<reference evidence="9 10" key="1">
    <citation type="submission" date="2017-08" db="EMBL/GenBank/DDBJ databases">
        <title>Multipartite genome sequences of Sinorhizobium species nodulating soybeans.</title>
        <authorList>
            <person name="Tian C.F."/>
        </authorList>
    </citation>
    <scope>NUCLEOTIDE SEQUENCE [LARGE SCALE GENOMIC DNA]</scope>
    <source>
        <strain evidence="9 10">CCBAU 05684</strain>
    </source>
</reference>
<evidence type="ECO:0000256" key="6">
    <source>
        <dbReference type="ARBA" id="ARBA00023136"/>
    </source>
</evidence>
<dbReference type="RefSeq" id="WP_034852706.1">
    <property type="nucleotide sequence ID" value="NZ_AJQT01000022.1"/>
</dbReference>
<feature type="transmembrane region" description="Helical" evidence="7">
    <location>
        <begin position="52"/>
        <end position="70"/>
    </location>
</feature>
<evidence type="ECO:0000313" key="10">
    <source>
        <dbReference type="Proteomes" id="UP000217211"/>
    </source>
</evidence>
<dbReference type="GO" id="GO:0005886">
    <property type="term" value="C:plasma membrane"/>
    <property type="evidence" value="ECO:0007669"/>
    <property type="project" value="UniProtKB-SubCell"/>
</dbReference>
<dbReference type="InterPro" id="IPR000326">
    <property type="entry name" value="PAP2/HPO"/>
</dbReference>
<dbReference type="InterPro" id="IPR036938">
    <property type="entry name" value="PAP2/HPO_sf"/>
</dbReference>
<evidence type="ECO:0000313" key="9">
    <source>
        <dbReference type="EMBL" id="ASY64759.1"/>
    </source>
</evidence>
<feature type="transmembrane region" description="Helical" evidence="7">
    <location>
        <begin position="164"/>
        <end position="181"/>
    </location>
</feature>
<evidence type="ECO:0000256" key="5">
    <source>
        <dbReference type="ARBA" id="ARBA00022989"/>
    </source>
</evidence>
<dbReference type="eggNOG" id="COG0671">
    <property type="taxonomic scope" value="Bacteria"/>
</dbReference>
<evidence type="ECO:0000256" key="4">
    <source>
        <dbReference type="ARBA" id="ARBA00022801"/>
    </source>
</evidence>
<evidence type="ECO:0000256" key="1">
    <source>
        <dbReference type="ARBA" id="ARBA00004651"/>
    </source>
</evidence>
<dbReference type="Gene3D" id="1.20.144.10">
    <property type="entry name" value="Phosphatidic acid phosphatase type 2/haloperoxidase"/>
    <property type="match status" value="2"/>
</dbReference>
<feature type="transmembrane region" description="Helical" evidence="7">
    <location>
        <begin position="187"/>
        <end position="206"/>
    </location>
</feature>
<keyword evidence="6 7" id="KW-0472">Membrane</keyword>
<dbReference type="Proteomes" id="UP000217211">
    <property type="component" value="Chromosome"/>
</dbReference>
<feature type="domain" description="Phosphatidic acid phosphatase type 2/haloperoxidase" evidence="8">
    <location>
        <begin position="88"/>
        <end position="205"/>
    </location>
</feature>
<evidence type="ECO:0000259" key="8">
    <source>
        <dbReference type="SMART" id="SM00014"/>
    </source>
</evidence>
<dbReference type="PANTHER" id="PTHR14969:SF62">
    <property type="entry name" value="DECAPRENYLPHOSPHORYL-5-PHOSPHORIBOSE PHOSPHATASE RV3807C-RELATED"/>
    <property type="match status" value="1"/>
</dbReference>
<dbReference type="STRING" id="716928.GCA_000261485_01160"/>
<evidence type="ECO:0000256" key="2">
    <source>
        <dbReference type="ARBA" id="ARBA00022475"/>
    </source>
</evidence>
<keyword evidence="10" id="KW-1185">Reference proteome</keyword>
<comment type="subcellular location">
    <subcellularLocation>
        <location evidence="1">Cell membrane</location>
        <topology evidence="1">Multi-pass membrane protein</topology>
    </subcellularLocation>
</comment>
<feature type="transmembrane region" description="Helical" evidence="7">
    <location>
        <begin position="139"/>
        <end position="157"/>
    </location>
</feature>
<evidence type="ECO:0000256" key="3">
    <source>
        <dbReference type="ARBA" id="ARBA00022692"/>
    </source>
</evidence>
<dbReference type="EMBL" id="CP023067">
    <property type="protein sequence ID" value="ASY64759.1"/>
    <property type="molecule type" value="Genomic_DNA"/>
</dbReference>
<dbReference type="Pfam" id="PF01569">
    <property type="entry name" value="PAP2"/>
    <property type="match status" value="1"/>
</dbReference>
<feature type="transmembrane region" description="Helical" evidence="7">
    <location>
        <begin position="7"/>
        <end position="25"/>
    </location>
</feature>